<feature type="region of interest" description="Disordered" evidence="1">
    <location>
        <begin position="43"/>
        <end position="69"/>
    </location>
</feature>
<protein>
    <submittedName>
        <fullName evidence="2">Uncharacterized protein</fullName>
    </submittedName>
</protein>
<dbReference type="RefSeq" id="WP_262601160.1">
    <property type="nucleotide sequence ID" value="NZ_CP103300.1"/>
</dbReference>
<reference evidence="2" key="1">
    <citation type="submission" date="2022-10" db="EMBL/GenBank/DDBJ databases">
        <title>Completed Genome Sequence of two octocoral isolated bacterium, Endozoicomonas euniceicola EF212T and Endozoicomonas gorgoniicola PS125T.</title>
        <authorList>
            <person name="Chiou Y.-J."/>
            <person name="Chen Y.-H."/>
        </authorList>
    </citation>
    <scope>NUCLEOTIDE SEQUENCE</scope>
    <source>
        <strain evidence="2">EF212</strain>
    </source>
</reference>
<evidence type="ECO:0000256" key="1">
    <source>
        <dbReference type="SAM" id="MobiDB-lite"/>
    </source>
</evidence>
<proteinExistence type="predicted"/>
<dbReference type="EMBL" id="CP103300">
    <property type="protein sequence ID" value="UYM18394.1"/>
    <property type="molecule type" value="Genomic_DNA"/>
</dbReference>
<gene>
    <name evidence="2" type="ORF">NX720_10945</name>
</gene>
<evidence type="ECO:0000313" key="2">
    <source>
        <dbReference type="EMBL" id="UYM18394.1"/>
    </source>
</evidence>
<dbReference type="Proteomes" id="UP001163255">
    <property type="component" value="Chromosome"/>
</dbReference>
<accession>A0ABY6H2P1</accession>
<organism evidence="2 3">
    <name type="scientific">Endozoicomonas euniceicola</name>
    <dbReference type="NCBI Taxonomy" id="1234143"/>
    <lineage>
        <taxon>Bacteria</taxon>
        <taxon>Pseudomonadati</taxon>
        <taxon>Pseudomonadota</taxon>
        <taxon>Gammaproteobacteria</taxon>
        <taxon>Oceanospirillales</taxon>
        <taxon>Endozoicomonadaceae</taxon>
        <taxon>Endozoicomonas</taxon>
    </lineage>
</organism>
<sequence length="256" mass="29393">MKVSMTRVRAYFKEHMSLGSIKKKIAQKFGLTVKTKEQVETKIPKGVETEAPLTDPKSVQSRQTKKTKPPAQVNRELARNKKQLQKLFGEMLQNWMSDKPEKAAQDYAKYYNLLKEAMILEEYGEISADDYAQKNRTVMLDFIASLKTKKSLEKVKKDLRHGGKIFRGLSALTYMQNGQKSDGTLWRHSLSESANHALVFVNTFSLDMFKYLLPLKADALQRLIMEETDPERSDQSKQEVEDIQAVLSGLEKLKDR</sequence>
<name>A0ABY6H2P1_9GAMM</name>
<evidence type="ECO:0000313" key="3">
    <source>
        <dbReference type="Proteomes" id="UP001163255"/>
    </source>
</evidence>
<keyword evidence="3" id="KW-1185">Reference proteome</keyword>